<dbReference type="GO" id="GO:0003677">
    <property type="term" value="F:DNA binding"/>
    <property type="evidence" value="ECO:0007669"/>
    <property type="project" value="UniProtKB-KW"/>
</dbReference>
<dbReference type="Pfam" id="PF03472">
    <property type="entry name" value="Autoind_bind"/>
    <property type="match status" value="1"/>
</dbReference>
<evidence type="ECO:0000256" key="1">
    <source>
        <dbReference type="ARBA" id="ARBA00023015"/>
    </source>
</evidence>
<reference evidence="5" key="1">
    <citation type="submission" date="2020-08" db="EMBL/GenBank/DDBJ databases">
        <title>Genomic Encyclopedia of Type Strains, Phase IV (KMG-IV): sequencing the most valuable type-strain genomes for metagenomic binning, comparative biology and taxonomic classification.</title>
        <authorList>
            <person name="Goeker M."/>
        </authorList>
    </citation>
    <scope>NUCLEOTIDE SEQUENCE [LARGE SCALE GENOMIC DNA]</scope>
    <source>
        <strain evidence="5">DSM 105040</strain>
    </source>
</reference>
<evidence type="ECO:0000259" key="4">
    <source>
        <dbReference type="Pfam" id="PF03472"/>
    </source>
</evidence>
<evidence type="ECO:0000256" key="3">
    <source>
        <dbReference type="ARBA" id="ARBA00023163"/>
    </source>
</evidence>
<dbReference type="AlphaFoldDB" id="A0A840C7K9"/>
<organism evidence="5 6">
    <name type="scientific">Actibacterium naphthalenivorans</name>
    <dbReference type="NCBI Taxonomy" id="1614693"/>
    <lineage>
        <taxon>Bacteria</taxon>
        <taxon>Pseudomonadati</taxon>
        <taxon>Pseudomonadota</taxon>
        <taxon>Alphaproteobacteria</taxon>
        <taxon>Rhodobacterales</taxon>
        <taxon>Roseobacteraceae</taxon>
        <taxon>Actibacterium</taxon>
    </lineage>
</organism>
<protein>
    <submittedName>
        <fullName evidence="5">LuxR family transcriptional regulator</fullName>
    </submittedName>
</protein>
<evidence type="ECO:0000313" key="5">
    <source>
        <dbReference type="EMBL" id="MBB4021934.1"/>
    </source>
</evidence>
<dbReference type="Proteomes" id="UP000585681">
    <property type="component" value="Unassembled WGS sequence"/>
</dbReference>
<keyword evidence="2" id="KW-0238">DNA-binding</keyword>
<dbReference type="EMBL" id="JACIEQ010000002">
    <property type="protein sequence ID" value="MBB4021934.1"/>
    <property type="molecule type" value="Genomic_DNA"/>
</dbReference>
<dbReference type="Gene3D" id="3.30.450.80">
    <property type="entry name" value="Transcription factor LuxR-like, autoinducer-binding domain"/>
    <property type="match status" value="1"/>
</dbReference>
<dbReference type="RefSeq" id="WP_052071265.1">
    <property type="nucleotide sequence ID" value="NZ_JACIEQ010000002.1"/>
</dbReference>
<dbReference type="InterPro" id="IPR036693">
    <property type="entry name" value="TF_LuxR_autoind-bd_dom_sf"/>
</dbReference>
<sequence length="159" mass="17729">MERIDEMAGLLKKLAEFCDTGFALAIHIRYTRPSLFFQTYAQEWIDYYSENGLMLYDPVVKWGLLNTGMVAWSELEGDDPRDVLGESAKHGLHNGIALGIGPATSRTIAGLTRSGPAFSQEEIAQMVALVTKIHTLTESLVGTETPEMDEMRKLQLSEY</sequence>
<keyword evidence="6" id="KW-1185">Reference proteome</keyword>
<proteinExistence type="predicted"/>
<accession>A0A840C7K9</accession>
<evidence type="ECO:0000256" key="2">
    <source>
        <dbReference type="ARBA" id="ARBA00023125"/>
    </source>
</evidence>
<dbReference type="InterPro" id="IPR005143">
    <property type="entry name" value="TF_LuxR_autoind-bd_dom"/>
</dbReference>
<gene>
    <name evidence="5" type="ORF">GGR17_001743</name>
</gene>
<dbReference type="SUPFAM" id="SSF75516">
    <property type="entry name" value="Pheromone-binding domain of LuxR-like quorum-sensing transcription factors"/>
    <property type="match status" value="1"/>
</dbReference>
<keyword evidence="3" id="KW-0804">Transcription</keyword>
<evidence type="ECO:0000313" key="6">
    <source>
        <dbReference type="Proteomes" id="UP000585681"/>
    </source>
</evidence>
<feature type="domain" description="Transcription factor LuxR-like autoinducer-binding" evidence="4">
    <location>
        <begin position="32"/>
        <end position="128"/>
    </location>
</feature>
<keyword evidence="1" id="KW-0805">Transcription regulation</keyword>
<comment type="caution">
    <text evidence="5">The sequence shown here is derived from an EMBL/GenBank/DDBJ whole genome shotgun (WGS) entry which is preliminary data.</text>
</comment>
<name>A0A840C7K9_9RHOB</name>